<organism evidence="2 3">
    <name type="scientific">Pseudoduganella dura</name>
    <dbReference type="NCBI Taxonomy" id="321982"/>
    <lineage>
        <taxon>Bacteria</taxon>
        <taxon>Pseudomonadati</taxon>
        <taxon>Pseudomonadota</taxon>
        <taxon>Betaproteobacteria</taxon>
        <taxon>Burkholderiales</taxon>
        <taxon>Oxalobacteraceae</taxon>
        <taxon>Telluria group</taxon>
        <taxon>Pseudoduganella</taxon>
    </lineage>
</organism>
<dbReference type="EMBL" id="WNWM01000002">
    <property type="protein sequence ID" value="MUI11650.1"/>
    <property type="molecule type" value="Genomic_DNA"/>
</dbReference>
<accession>A0A6I3XAK5</accession>
<proteinExistence type="predicted"/>
<evidence type="ECO:0000313" key="3">
    <source>
        <dbReference type="Proteomes" id="UP000431684"/>
    </source>
</evidence>
<keyword evidence="3" id="KW-1185">Reference proteome</keyword>
<dbReference type="Proteomes" id="UP000431684">
    <property type="component" value="Unassembled WGS sequence"/>
</dbReference>
<dbReference type="AlphaFoldDB" id="A0A6I3XAK5"/>
<dbReference type="OrthoDB" id="8779484at2"/>
<reference evidence="2 3" key="1">
    <citation type="submission" date="2019-11" db="EMBL/GenBank/DDBJ databases">
        <title>Draft Genome Sequences of Six Type Strains of the Genus Massilia.</title>
        <authorList>
            <person name="Miess H."/>
            <person name="Frediansyah A."/>
            <person name="Goeker M."/>
            <person name="Gross H."/>
        </authorList>
    </citation>
    <scope>NUCLEOTIDE SEQUENCE [LARGE SCALE GENOMIC DNA]</scope>
    <source>
        <strain evidence="2 3">DSM 17513</strain>
    </source>
</reference>
<evidence type="ECO:0000313" key="2">
    <source>
        <dbReference type="EMBL" id="MUI11650.1"/>
    </source>
</evidence>
<feature type="compositionally biased region" description="Basic and acidic residues" evidence="1">
    <location>
        <begin position="32"/>
        <end position="42"/>
    </location>
</feature>
<feature type="compositionally biased region" description="Basic and acidic residues" evidence="1">
    <location>
        <begin position="1"/>
        <end position="18"/>
    </location>
</feature>
<feature type="region of interest" description="Disordered" evidence="1">
    <location>
        <begin position="1"/>
        <end position="57"/>
    </location>
</feature>
<evidence type="ECO:0000256" key="1">
    <source>
        <dbReference type="SAM" id="MobiDB-lite"/>
    </source>
</evidence>
<protein>
    <submittedName>
        <fullName evidence="2">Uncharacterized protein</fullName>
    </submittedName>
</protein>
<name>A0A6I3XAK5_9BURK</name>
<gene>
    <name evidence="2" type="ORF">GJV26_04000</name>
</gene>
<comment type="caution">
    <text evidence="2">The sequence shown here is derived from an EMBL/GenBank/DDBJ whole genome shotgun (WGS) entry which is preliminary data.</text>
</comment>
<sequence length="57" mass="6286">MTEAHKQDNSADDSEKGGHMINEPDIGSGEKSPGEKETEEQIRQIPQRTPEPPKDGK</sequence>
<dbReference type="RefSeq" id="WP_155707695.1">
    <property type="nucleotide sequence ID" value="NZ_BMWU01000003.1"/>
</dbReference>